<name>A0A370FZ50_GLULI</name>
<reference evidence="2 3" key="1">
    <citation type="submission" date="2018-07" db="EMBL/GenBank/DDBJ databases">
        <title>Genomic Encyclopedia of Type Strains, Phase IV (KMG-IV): sequencing the most valuable type-strain genomes for metagenomic binning, comparative biology and taxonomic classification.</title>
        <authorList>
            <person name="Goeker M."/>
        </authorList>
    </citation>
    <scope>NUCLEOTIDE SEQUENCE [LARGE SCALE GENOMIC DNA]</scope>
    <source>
        <strain evidence="2 3">DSM 5603</strain>
    </source>
</reference>
<keyword evidence="3" id="KW-1185">Reference proteome</keyword>
<dbReference type="AlphaFoldDB" id="A0A370FZ50"/>
<dbReference type="Proteomes" id="UP000254958">
    <property type="component" value="Unassembled WGS sequence"/>
</dbReference>
<gene>
    <name evidence="2" type="ORF">C7453_10869</name>
</gene>
<dbReference type="RefSeq" id="WP_220791236.1">
    <property type="nucleotide sequence ID" value="NZ_JABEQI010000007.1"/>
</dbReference>
<proteinExistence type="predicted"/>
<accession>A0A370FZ50</accession>
<sequence length="89" mass="9869">MMPRVDNVKPAASAGDAGTVSFSRTMQSRAARGRRPRCDDRVALALVSATVFRERSSEAGILEVMVRMIYYIYHGGRNTVHAEERAGKR</sequence>
<feature type="region of interest" description="Disordered" evidence="1">
    <location>
        <begin position="1"/>
        <end position="35"/>
    </location>
</feature>
<evidence type="ECO:0000256" key="1">
    <source>
        <dbReference type="SAM" id="MobiDB-lite"/>
    </source>
</evidence>
<comment type="caution">
    <text evidence="2">The sequence shown here is derived from an EMBL/GenBank/DDBJ whole genome shotgun (WGS) entry which is preliminary data.</text>
</comment>
<evidence type="ECO:0000313" key="3">
    <source>
        <dbReference type="Proteomes" id="UP000254958"/>
    </source>
</evidence>
<evidence type="ECO:0000313" key="2">
    <source>
        <dbReference type="EMBL" id="RDI36778.1"/>
    </source>
</evidence>
<dbReference type="EMBL" id="QQAW01000008">
    <property type="protein sequence ID" value="RDI36778.1"/>
    <property type="molecule type" value="Genomic_DNA"/>
</dbReference>
<organism evidence="2 3">
    <name type="scientific">Gluconacetobacter liquefaciens</name>
    <name type="common">Acetobacter liquefaciens</name>
    <dbReference type="NCBI Taxonomy" id="89584"/>
    <lineage>
        <taxon>Bacteria</taxon>
        <taxon>Pseudomonadati</taxon>
        <taxon>Pseudomonadota</taxon>
        <taxon>Alphaproteobacteria</taxon>
        <taxon>Acetobacterales</taxon>
        <taxon>Acetobacteraceae</taxon>
        <taxon>Gluconacetobacter</taxon>
    </lineage>
</organism>
<protein>
    <submittedName>
        <fullName evidence="2">Uncharacterized protein</fullName>
    </submittedName>
</protein>